<name>X1GK26_9ZZZZ</name>
<protein>
    <recommendedName>
        <fullName evidence="2">C2H2-type domain-containing protein</fullName>
    </recommendedName>
</protein>
<evidence type="ECO:0008006" key="2">
    <source>
        <dbReference type="Google" id="ProtNLM"/>
    </source>
</evidence>
<proteinExistence type="predicted"/>
<gene>
    <name evidence="1" type="ORF">S03H2_32749</name>
</gene>
<evidence type="ECO:0000313" key="1">
    <source>
        <dbReference type="EMBL" id="GAH58286.1"/>
    </source>
</evidence>
<organism evidence="1">
    <name type="scientific">marine sediment metagenome</name>
    <dbReference type="NCBI Taxonomy" id="412755"/>
    <lineage>
        <taxon>unclassified sequences</taxon>
        <taxon>metagenomes</taxon>
        <taxon>ecological metagenomes</taxon>
    </lineage>
</organism>
<dbReference type="EMBL" id="BARU01019908">
    <property type="protein sequence ID" value="GAH58286.1"/>
    <property type="molecule type" value="Genomic_DNA"/>
</dbReference>
<accession>X1GK26</accession>
<dbReference type="AlphaFoldDB" id="X1GK26"/>
<reference evidence="1" key="1">
    <citation type="journal article" date="2014" name="Front. Microbiol.">
        <title>High frequency of phylogenetically diverse reductive dehalogenase-homologous genes in deep subseafloor sedimentary metagenomes.</title>
        <authorList>
            <person name="Kawai M."/>
            <person name="Futagami T."/>
            <person name="Toyoda A."/>
            <person name="Takaki Y."/>
            <person name="Nishi S."/>
            <person name="Hori S."/>
            <person name="Arai W."/>
            <person name="Tsubouchi T."/>
            <person name="Morono Y."/>
            <person name="Uchiyama I."/>
            <person name="Ito T."/>
            <person name="Fujiyama A."/>
            <person name="Inagaki F."/>
            <person name="Takami H."/>
        </authorList>
    </citation>
    <scope>NUCLEOTIDE SEQUENCE</scope>
    <source>
        <strain evidence="1">Expedition CK06-06</strain>
    </source>
</reference>
<comment type="caution">
    <text evidence="1">The sequence shown here is derived from an EMBL/GenBank/DDBJ whole genome shotgun (WGS) entry which is preliminary data.</text>
</comment>
<feature type="non-terminal residue" evidence="1">
    <location>
        <position position="1"/>
    </location>
</feature>
<sequence length="29" mass="3410">DPEGEVNCQYCGRKLTKEEQLTHFCKKKP</sequence>